<feature type="region of interest" description="Disordered" evidence="9">
    <location>
        <begin position="1"/>
        <end position="37"/>
    </location>
</feature>
<accession>A0AA41R2R6</accession>
<evidence type="ECO:0000256" key="9">
    <source>
        <dbReference type="SAM" id="MobiDB-lite"/>
    </source>
</evidence>
<sequence length="532" mass="58014">MAMDKDRSNAADRPRHAPEQLAGDKPPAPSPSATCETDIRSDPQCAMLFEHTGTAGLIVEADGTISMINTMVETQFGFTAADLCRPDLSFAQFITAPYREMALVYHELLKSGEIAAPQPFGCQVVDRSGNIREVLAHIGWMAASLQAIISLVDITAAKAAERERRYLEAVVAQSLDGIVLTDAHGNIVYVNAAFEHLSGYDRETMIGATFEHPFFNEQDRLIFRRMRFSVTPSEAGEHRSPNQRQDGTMVTTVTRIAPVYNPKGRVTHLSCQKKNIQRETELEQQLFQSQKMEAIGTLASGIAHDFNNIVAGITGFAELAQRAAPEHDRIQRFMTNILQACERAGALCRQVLSFSKKEQAPLQPIRISKLVEEALILVQAAIPRSIELRHHLDPDVPPLLGDPVRIHQIIMNLCANAAQAMPRGGTLSLTLETGDPLDEPAGAPECVISAGRPYARLTISDTGEGIDPETRRHIFEPYFTTKAGEGGTGLGLSLVKQIVDKMGGNIQVDGAPGTGAVFRICLPCMHPPTSPE</sequence>
<dbReference type="SUPFAM" id="SSF55874">
    <property type="entry name" value="ATPase domain of HSP90 chaperone/DNA topoisomerase II/histidine kinase"/>
    <property type="match status" value="1"/>
</dbReference>
<comment type="catalytic activity">
    <reaction evidence="1">
        <text>ATP + protein L-histidine = ADP + protein N-phospho-L-histidine.</text>
        <dbReference type="EC" id="2.7.13.3"/>
    </reaction>
</comment>
<dbReference type="NCBIfam" id="TIGR00229">
    <property type="entry name" value="sensory_box"/>
    <property type="match status" value="2"/>
</dbReference>
<dbReference type="Pfam" id="PF02518">
    <property type="entry name" value="HATPase_c"/>
    <property type="match status" value="1"/>
</dbReference>
<evidence type="ECO:0000256" key="1">
    <source>
        <dbReference type="ARBA" id="ARBA00000085"/>
    </source>
</evidence>
<dbReference type="InterPro" id="IPR036097">
    <property type="entry name" value="HisK_dim/P_sf"/>
</dbReference>
<dbReference type="SUPFAM" id="SSF47384">
    <property type="entry name" value="Homodimeric domain of signal transducing histidine kinase"/>
    <property type="match status" value="1"/>
</dbReference>
<evidence type="ECO:0000259" key="11">
    <source>
        <dbReference type="PROSITE" id="PS50112"/>
    </source>
</evidence>
<dbReference type="Gene3D" id="3.30.450.20">
    <property type="entry name" value="PAS domain"/>
    <property type="match status" value="2"/>
</dbReference>
<evidence type="ECO:0000313" key="12">
    <source>
        <dbReference type="EMBL" id="MCJ8499865.1"/>
    </source>
</evidence>
<keyword evidence="6" id="KW-0418">Kinase</keyword>
<dbReference type="InterPro" id="IPR003594">
    <property type="entry name" value="HATPase_dom"/>
</dbReference>
<dbReference type="PANTHER" id="PTHR43065:SF46">
    <property type="entry name" value="C4-DICARBOXYLATE TRANSPORT SENSOR PROTEIN DCTB"/>
    <property type="match status" value="1"/>
</dbReference>
<dbReference type="Pfam" id="PF00989">
    <property type="entry name" value="PAS"/>
    <property type="match status" value="1"/>
</dbReference>
<dbReference type="PROSITE" id="PS50109">
    <property type="entry name" value="HIS_KIN"/>
    <property type="match status" value="1"/>
</dbReference>
<dbReference type="SMART" id="SM00388">
    <property type="entry name" value="HisKA"/>
    <property type="match status" value="1"/>
</dbReference>
<feature type="compositionally biased region" description="Basic and acidic residues" evidence="9">
    <location>
        <begin position="1"/>
        <end position="18"/>
    </location>
</feature>
<keyword evidence="13" id="KW-1185">Reference proteome</keyword>
<dbReference type="InterPro" id="IPR000014">
    <property type="entry name" value="PAS"/>
</dbReference>
<keyword evidence="5" id="KW-0547">Nucleotide-binding</keyword>
<dbReference type="SMART" id="SM00387">
    <property type="entry name" value="HATPase_c"/>
    <property type="match status" value="1"/>
</dbReference>
<comment type="caution">
    <text evidence="12">The sequence shown here is derived from an EMBL/GenBank/DDBJ whole genome shotgun (WGS) entry which is preliminary data.</text>
</comment>
<reference evidence="12" key="1">
    <citation type="submission" date="2022-04" db="EMBL/GenBank/DDBJ databases">
        <title>Desulfatitalea alkaliphila sp. nov., a novel anaerobic sulfate-reducing bacterium isolated from terrestrial mud volcano, Taman Peninsula, Russia.</title>
        <authorList>
            <person name="Khomyakova M.A."/>
            <person name="Merkel A.Y."/>
            <person name="Slobodkin A.I."/>
        </authorList>
    </citation>
    <scope>NUCLEOTIDE SEQUENCE</scope>
    <source>
        <strain evidence="12">M08but</strain>
    </source>
</reference>
<proteinExistence type="predicted"/>
<dbReference type="Pfam" id="PF00512">
    <property type="entry name" value="HisKA"/>
    <property type="match status" value="1"/>
</dbReference>
<dbReference type="EC" id="2.7.13.3" evidence="2"/>
<evidence type="ECO:0000256" key="4">
    <source>
        <dbReference type="ARBA" id="ARBA00022679"/>
    </source>
</evidence>
<dbReference type="SMART" id="SM00091">
    <property type="entry name" value="PAS"/>
    <property type="match status" value="2"/>
</dbReference>
<dbReference type="SUPFAM" id="SSF55785">
    <property type="entry name" value="PYP-like sensor domain (PAS domain)"/>
    <property type="match status" value="2"/>
</dbReference>
<dbReference type="AlphaFoldDB" id="A0AA41R2R6"/>
<name>A0AA41R2R6_9BACT</name>
<dbReference type="InterPro" id="IPR013767">
    <property type="entry name" value="PAS_fold"/>
</dbReference>
<feature type="domain" description="Histidine kinase" evidence="10">
    <location>
        <begin position="301"/>
        <end position="526"/>
    </location>
</feature>
<protein>
    <recommendedName>
        <fullName evidence="2">histidine kinase</fullName>
        <ecNumber evidence="2">2.7.13.3</ecNumber>
    </recommendedName>
</protein>
<dbReference type="PROSITE" id="PS50112">
    <property type="entry name" value="PAS"/>
    <property type="match status" value="1"/>
</dbReference>
<dbReference type="GO" id="GO:0006355">
    <property type="term" value="P:regulation of DNA-templated transcription"/>
    <property type="evidence" value="ECO:0007669"/>
    <property type="project" value="InterPro"/>
</dbReference>
<keyword evidence="8" id="KW-0902">Two-component regulatory system</keyword>
<gene>
    <name evidence="12" type="ORF">MRX98_04715</name>
</gene>
<dbReference type="InterPro" id="IPR004358">
    <property type="entry name" value="Sig_transdc_His_kin-like_C"/>
</dbReference>
<dbReference type="PANTHER" id="PTHR43065">
    <property type="entry name" value="SENSOR HISTIDINE KINASE"/>
    <property type="match status" value="1"/>
</dbReference>
<dbReference type="PRINTS" id="PR00344">
    <property type="entry name" value="BCTRLSENSOR"/>
</dbReference>
<dbReference type="Gene3D" id="1.10.287.130">
    <property type="match status" value="1"/>
</dbReference>
<evidence type="ECO:0000256" key="2">
    <source>
        <dbReference type="ARBA" id="ARBA00012438"/>
    </source>
</evidence>
<evidence type="ECO:0000313" key="13">
    <source>
        <dbReference type="Proteomes" id="UP001165427"/>
    </source>
</evidence>
<evidence type="ECO:0000256" key="3">
    <source>
        <dbReference type="ARBA" id="ARBA00022553"/>
    </source>
</evidence>
<keyword evidence="4" id="KW-0808">Transferase</keyword>
<dbReference type="CDD" id="cd00082">
    <property type="entry name" value="HisKA"/>
    <property type="match status" value="1"/>
</dbReference>
<dbReference type="RefSeq" id="WP_246903445.1">
    <property type="nucleotide sequence ID" value="NZ_JALJRB010000003.1"/>
</dbReference>
<dbReference type="Gene3D" id="3.30.565.10">
    <property type="entry name" value="Histidine kinase-like ATPase, C-terminal domain"/>
    <property type="match status" value="1"/>
</dbReference>
<evidence type="ECO:0000256" key="5">
    <source>
        <dbReference type="ARBA" id="ARBA00022741"/>
    </source>
</evidence>
<dbReference type="GO" id="GO:0005524">
    <property type="term" value="F:ATP binding"/>
    <property type="evidence" value="ECO:0007669"/>
    <property type="project" value="UniProtKB-KW"/>
</dbReference>
<evidence type="ECO:0000259" key="10">
    <source>
        <dbReference type="PROSITE" id="PS50109"/>
    </source>
</evidence>
<dbReference type="CDD" id="cd00130">
    <property type="entry name" value="PAS"/>
    <property type="match status" value="2"/>
</dbReference>
<dbReference type="EMBL" id="JALJRB010000003">
    <property type="protein sequence ID" value="MCJ8499865.1"/>
    <property type="molecule type" value="Genomic_DNA"/>
</dbReference>
<evidence type="ECO:0000256" key="6">
    <source>
        <dbReference type="ARBA" id="ARBA00022777"/>
    </source>
</evidence>
<dbReference type="InterPro" id="IPR036890">
    <property type="entry name" value="HATPase_C_sf"/>
</dbReference>
<evidence type="ECO:0000256" key="7">
    <source>
        <dbReference type="ARBA" id="ARBA00022840"/>
    </source>
</evidence>
<dbReference type="InterPro" id="IPR003661">
    <property type="entry name" value="HisK_dim/P_dom"/>
</dbReference>
<keyword evidence="7" id="KW-0067">ATP-binding</keyword>
<organism evidence="12 13">
    <name type="scientific">Desulfatitalea alkaliphila</name>
    <dbReference type="NCBI Taxonomy" id="2929485"/>
    <lineage>
        <taxon>Bacteria</taxon>
        <taxon>Pseudomonadati</taxon>
        <taxon>Thermodesulfobacteriota</taxon>
        <taxon>Desulfobacteria</taxon>
        <taxon>Desulfobacterales</taxon>
        <taxon>Desulfosarcinaceae</taxon>
        <taxon>Desulfatitalea</taxon>
    </lineage>
</organism>
<feature type="domain" description="PAS" evidence="11">
    <location>
        <begin position="163"/>
        <end position="220"/>
    </location>
</feature>
<evidence type="ECO:0000256" key="8">
    <source>
        <dbReference type="ARBA" id="ARBA00023012"/>
    </source>
</evidence>
<keyword evidence="3" id="KW-0597">Phosphoprotein</keyword>
<dbReference type="Proteomes" id="UP001165427">
    <property type="component" value="Unassembled WGS sequence"/>
</dbReference>
<dbReference type="InterPro" id="IPR005467">
    <property type="entry name" value="His_kinase_dom"/>
</dbReference>
<dbReference type="InterPro" id="IPR035965">
    <property type="entry name" value="PAS-like_dom_sf"/>
</dbReference>
<dbReference type="GO" id="GO:0000155">
    <property type="term" value="F:phosphorelay sensor kinase activity"/>
    <property type="evidence" value="ECO:0007669"/>
    <property type="project" value="InterPro"/>
</dbReference>